<dbReference type="SMART" id="SM00721">
    <property type="entry name" value="BAR"/>
    <property type="match status" value="1"/>
</dbReference>
<feature type="compositionally biased region" description="Basic and acidic residues" evidence="3">
    <location>
        <begin position="884"/>
        <end position="894"/>
    </location>
</feature>
<comment type="caution">
    <text evidence="5">The sequence shown here is derived from an EMBL/GenBank/DDBJ whole genome shotgun (WGS) entry which is preliminary data.</text>
</comment>
<feature type="domain" description="BAR" evidence="4">
    <location>
        <begin position="14"/>
        <end position="244"/>
    </location>
</feature>
<feature type="compositionally biased region" description="Basic and acidic residues" evidence="3">
    <location>
        <begin position="438"/>
        <end position="451"/>
    </location>
</feature>
<feature type="compositionally biased region" description="Low complexity" evidence="3">
    <location>
        <begin position="477"/>
        <end position="497"/>
    </location>
</feature>
<dbReference type="SUPFAM" id="SSF50044">
    <property type="entry name" value="SH3-domain"/>
    <property type="match status" value="1"/>
</dbReference>
<dbReference type="EMBL" id="JADNYJ010000025">
    <property type="protein sequence ID" value="KAF8904683.1"/>
    <property type="molecule type" value="Genomic_DNA"/>
</dbReference>
<dbReference type="OrthoDB" id="10263741at2759"/>
<keyword evidence="6" id="KW-1185">Reference proteome</keyword>
<protein>
    <recommendedName>
        <fullName evidence="4">BAR domain-containing protein</fullName>
    </recommendedName>
</protein>
<evidence type="ECO:0000313" key="5">
    <source>
        <dbReference type="EMBL" id="KAF8904683.1"/>
    </source>
</evidence>
<dbReference type="SMART" id="SM00326">
    <property type="entry name" value="SH3"/>
    <property type="match status" value="1"/>
</dbReference>
<dbReference type="InterPro" id="IPR027267">
    <property type="entry name" value="AH/BAR_dom_sf"/>
</dbReference>
<feature type="compositionally biased region" description="Basic and acidic residues" evidence="3">
    <location>
        <begin position="588"/>
        <end position="610"/>
    </location>
</feature>
<feature type="compositionally biased region" description="Polar residues" evidence="3">
    <location>
        <begin position="295"/>
        <end position="304"/>
    </location>
</feature>
<evidence type="ECO:0000313" key="6">
    <source>
        <dbReference type="Proteomes" id="UP000724874"/>
    </source>
</evidence>
<gene>
    <name evidence="5" type="ORF">CPB84DRAFT_1845222</name>
</gene>
<dbReference type="SUPFAM" id="SSF103657">
    <property type="entry name" value="BAR/IMD domain-like"/>
    <property type="match status" value="1"/>
</dbReference>
<accession>A0A9P5NS67</accession>
<dbReference type="CDD" id="cd00174">
    <property type="entry name" value="SH3"/>
    <property type="match status" value="1"/>
</dbReference>
<dbReference type="InterPro" id="IPR001452">
    <property type="entry name" value="SH3_domain"/>
</dbReference>
<evidence type="ECO:0000259" key="4">
    <source>
        <dbReference type="PROSITE" id="PS51021"/>
    </source>
</evidence>
<organism evidence="5 6">
    <name type="scientific">Gymnopilus junonius</name>
    <name type="common">Spectacular rustgill mushroom</name>
    <name type="synonym">Gymnopilus spectabilis subsp. junonius</name>
    <dbReference type="NCBI Taxonomy" id="109634"/>
    <lineage>
        <taxon>Eukaryota</taxon>
        <taxon>Fungi</taxon>
        <taxon>Dikarya</taxon>
        <taxon>Basidiomycota</taxon>
        <taxon>Agaricomycotina</taxon>
        <taxon>Agaricomycetes</taxon>
        <taxon>Agaricomycetidae</taxon>
        <taxon>Agaricales</taxon>
        <taxon>Agaricineae</taxon>
        <taxon>Hymenogastraceae</taxon>
        <taxon>Gymnopilus</taxon>
    </lineage>
</organism>
<name>A0A9P5NS67_GYMJU</name>
<evidence type="ECO:0000256" key="2">
    <source>
        <dbReference type="SAM" id="Coils"/>
    </source>
</evidence>
<reference evidence="5" key="1">
    <citation type="submission" date="2020-11" db="EMBL/GenBank/DDBJ databases">
        <authorList>
            <consortium name="DOE Joint Genome Institute"/>
            <person name="Ahrendt S."/>
            <person name="Riley R."/>
            <person name="Andreopoulos W."/>
            <person name="LaButti K."/>
            <person name="Pangilinan J."/>
            <person name="Ruiz-duenas F.J."/>
            <person name="Barrasa J.M."/>
            <person name="Sanchez-Garcia M."/>
            <person name="Camarero S."/>
            <person name="Miyauchi S."/>
            <person name="Serrano A."/>
            <person name="Linde D."/>
            <person name="Babiker R."/>
            <person name="Drula E."/>
            <person name="Ayuso-Fernandez I."/>
            <person name="Pacheco R."/>
            <person name="Padilla G."/>
            <person name="Ferreira P."/>
            <person name="Barriuso J."/>
            <person name="Kellner H."/>
            <person name="Castanera R."/>
            <person name="Alfaro M."/>
            <person name="Ramirez L."/>
            <person name="Pisabarro A.G."/>
            <person name="Kuo A."/>
            <person name="Tritt A."/>
            <person name="Lipzen A."/>
            <person name="He G."/>
            <person name="Yan M."/>
            <person name="Ng V."/>
            <person name="Cullen D."/>
            <person name="Martin F."/>
            <person name="Rosso M.-N."/>
            <person name="Henrissat B."/>
            <person name="Hibbett D."/>
            <person name="Martinez A.T."/>
            <person name="Grigoriev I.V."/>
        </authorList>
    </citation>
    <scope>NUCLEOTIDE SEQUENCE</scope>
    <source>
        <strain evidence="5">AH 44721</strain>
    </source>
</reference>
<dbReference type="Pfam" id="PF00018">
    <property type="entry name" value="SH3_1"/>
    <property type="match status" value="1"/>
</dbReference>
<dbReference type="InterPro" id="IPR036028">
    <property type="entry name" value="SH3-like_dom_sf"/>
</dbReference>
<keyword evidence="1" id="KW-0728">SH3 domain</keyword>
<feature type="coiled-coil region" evidence="2">
    <location>
        <begin position="128"/>
        <end position="202"/>
    </location>
</feature>
<dbReference type="AlphaFoldDB" id="A0A9P5NS67"/>
<feature type="compositionally biased region" description="Polar residues" evidence="3">
    <location>
        <begin position="743"/>
        <end position="752"/>
    </location>
</feature>
<feature type="compositionally biased region" description="Low complexity" evidence="3">
    <location>
        <begin position="360"/>
        <end position="373"/>
    </location>
</feature>
<sequence length="900" mass="98561">MASSKLGRLRQWAEEKISSKEKHVVNEEFKELEKDIELRKEGIQRLILASIKYHNSLSKKKSSPALEDAEKMLPIDILGMVMILHGEEFGEDSPFGSALVKLGRAHCKIAALQEAFAVTFKDTFVVSMERFGDEIKEYESLKKKLETRRAALEAAAAKFEKLQHSKKEKDKREAEDELERVRQRYEETAEDIRAHMHAIQENEHVQFRELVTFLDLEMNFVQSHLDVLRDVKHEVVLHERSDSRRSNYSSISSSKDAYFQSLRPSNAIPTTPVPRAKPIAGLPAGENPKRLEITANASTVTSADSSEDDGDGKVLATPSRRKSKRSRSGSTASNKDKEKDKAPSGSRPGSRLSLTRKRANSSANPTNTNAEAAAADDKSDKEGKRSRRMSLGGWASNAVESVTGGGANASTGSLGKTTRRKSKDKEAFTALDDDDDFEPRGSRSSMDRSDSEGGTLKKKRSFRSLTRRKSVSKSKDPTLSSSPSLTHSSSSLSVPSSFRRKVVRALHAFTSSSPDELNFKAGDEIVVIQEPKRRGLFPKSYTEVVGSLPGTIAGKPKIQRRESSGQGSSKGVTGGFIASLFGGGSEVEQDRDHRHQNTQFAHDHDHDHDEPLRIAGVKPMSIRSPVYFGRFDQIRTGHNEADRASFTDQDSMTESEDDAFGFKKQMTMQELERNVNNTVEQAKSKWTMEVLAGGSEEDIGWSVVPPATTGSVQPFPPPPAMPRRNTLKASDQLQPPMGLGLNRSLSDNPLSLSTMSSSNGFTTSTSSPLLFDDEYLKLNTKKIPPPPPPRRTMSQTPGSNPPPAIPERSVRPFGAPAGHKNSLSQSTTASTVSNTSLDVTPTPRSRSSQGQGTEGGGVGGIGYDRSPFESVTDLGLETQSTGEGPKRAEGEKASHNPFRV</sequence>
<dbReference type="InterPro" id="IPR004148">
    <property type="entry name" value="BAR_dom"/>
</dbReference>
<dbReference type="GO" id="GO:0005737">
    <property type="term" value="C:cytoplasm"/>
    <property type="evidence" value="ECO:0007669"/>
    <property type="project" value="InterPro"/>
</dbReference>
<dbReference type="Proteomes" id="UP000724874">
    <property type="component" value="Unassembled WGS sequence"/>
</dbReference>
<feature type="compositionally biased region" description="Basic residues" evidence="3">
    <location>
        <begin position="456"/>
        <end position="472"/>
    </location>
</feature>
<evidence type="ECO:0000256" key="3">
    <source>
        <dbReference type="SAM" id="MobiDB-lite"/>
    </source>
</evidence>
<evidence type="ECO:0000256" key="1">
    <source>
        <dbReference type="ARBA" id="ARBA00022443"/>
    </source>
</evidence>
<dbReference type="Pfam" id="PF03114">
    <property type="entry name" value="BAR"/>
    <property type="match status" value="1"/>
</dbReference>
<feature type="compositionally biased region" description="Gly residues" evidence="3">
    <location>
        <begin position="852"/>
        <end position="862"/>
    </location>
</feature>
<feature type="region of interest" description="Disordered" evidence="3">
    <location>
        <begin position="709"/>
        <end position="900"/>
    </location>
</feature>
<proteinExistence type="predicted"/>
<feature type="compositionally biased region" description="Low complexity" evidence="3">
    <location>
        <begin position="753"/>
        <end position="767"/>
    </location>
</feature>
<feature type="region of interest" description="Disordered" evidence="3">
    <location>
        <begin position="264"/>
        <end position="497"/>
    </location>
</feature>
<dbReference type="Gene3D" id="1.20.1270.60">
    <property type="entry name" value="Arfaptin homology (AH) domain/BAR domain"/>
    <property type="match status" value="1"/>
</dbReference>
<keyword evidence="2" id="KW-0175">Coiled coil</keyword>
<feature type="compositionally biased region" description="Polar residues" evidence="3">
    <location>
        <begin position="821"/>
        <end position="849"/>
    </location>
</feature>
<feature type="region of interest" description="Disordered" evidence="3">
    <location>
        <begin position="548"/>
        <end position="610"/>
    </location>
</feature>
<dbReference type="PROSITE" id="PS51021">
    <property type="entry name" value="BAR"/>
    <property type="match status" value="1"/>
</dbReference>
<dbReference type="Gene3D" id="2.30.30.40">
    <property type="entry name" value="SH3 Domains"/>
    <property type="match status" value="1"/>
</dbReference>